<evidence type="ECO:0000313" key="5">
    <source>
        <dbReference type="Proteomes" id="UP001156856"/>
    </source>
</evidence>
<keyword evidence="5" id="KW-1185">Reference proteome</keyword>
<dbReference type="EMBL" id="BSPK01000058">
    <property type="protein sequence ID" value="GLS64994.1"/>
    <property type="molecule type" value="Genomic_DNA"/>
</dbReference>
<proteinExistence type="predicted"/>
<accession>A0A512J165</accession>
<evidence type="ECO:0000313" key="2">
    <source>
        <dbReference type="EMBL" id="GEP03667.1"/>
    </source>
</evidence>
<reference evidence="2 4" key="3">
    <citation type="submission" date="2019-07" db="EMBL/GenBank/DDBJ databases">
        <title>Whole genome shotgun sequence of Methylobacterium oxalidis NBRC 107715.</title>
        <authorList>
            <person name="Hosoyama A."/>
            <person name="Uohara A."/>
            <person name="Ohji S."/>
            <person name="Ichikawa N."/>
        </authorList>
    </citation>
    <scope>NUCLEOTIDE SEQUENCE [LARGE SCALE GENOMIC DNA]</scope>
    <source>
        <strain evidence="2 4">NBRC 107715</strain>
    </source>
</reference>
<dbReference type="Proteomes" id="UP001156856">
    <property type="component" value="Unassembled WGS sequence"/>
</dbReference>
<reference evidence="3" key="4">
    <citation type="submission" date="2023-01" db="EMBL/GenBank/DDBJ databases">
        <title>Draft genome sequence of Methylobacterium oxalidis strain NBRC 107715.</title>
        <authorList>
            <person name="Sun Q."/>
            <person name="Mori K."/>
        </authorList>
    </citation>
    <scope>NUCLEOTIDE SEQUENCE</scope>
    <source>
        <strain evidence="3">NBRC 107715</strain>
    </source>
</reference>
<feature type="compositionally biased region" description="Acidic residues" evidence="1">
    <location>
        <begin position="66"/>
        <end position="84"/>
    </location>
</feature>
<sequence>MIPGSGEAKRRIAPGKGGRRPALVRQANPGDRMSTKHPKTDHPTDADLKGNPGIGTSKGMTMSGGDPEDLEADSTFEGDVENETTPEGGVDPNHRPRKNA</sequence>
<gene>
    <name evidence="3" type="ORF">GCM10007888_33750</name>
    <name evidence="2" type="ORF">MOX02_17050</name>
</gene>
<evidence type="ECO:0000256" key="1">
    <source>
        <dbReference type="SAM" id="MobiDB-lite"/>
    </source>
</evidence>
<reference evidence="3" key="1">
    <citation type="journal article" date="2014" name="Int. J. Syst. Evol. Microbiol.">
        <title>Complete genome of a new Firmicutes species belonging to the dominant human colonic microbiota ('Ruminococcus bicirculans') reveals two chromosomes and a selective capacity to utilize plant glucans.</title>
        <authorList>
            <consortium name="NISC Comparative Sequencing Program"/>
            <person name="Wegmann U."/>
            <person name="Louis P."/>
            <person name="Goesmann A."/>
            <person name="Henrissat B."/>
            <person name="Duncan S.H."/>
            <person name="Flint H.J."/>
        </authorList>
    </citation>
    <scope>NUCLEOTIDE SEQUENCE</scope>
    <source>
        <strain evidence="3">NBRC 107715</strain>
    </source>
</reference>
<dbReference type="AlphaFoldDB" id="A0A512J165"/>
<dbReference type="EMBL" id="BJZU01000027">
    <property type="protein sequence ID" value="GEP03667.1"/>
    <property type="molecule type" value="Genomic_DNA"/>
</dbReference>
<feature type="compositionally biased region" description="Basic and acidic residues" evidence="1">
    <location>
        <begin position="38"/>
        <end position="48"/>
    </location>
</feature>
<protein>
    <submittedName>
        <fullName evidence="2">Uncharacterized protein</fullName>
    </submittedName>
</protein>
<feature type="region of interest" description="Disordered" evidence="1">
    <location>
        <begin position="1"/>
        <end position="100"/>
    </location>
</feature>
<reference evidence="5" key="2">
    <citation type="journal article" date="2019" name="Int. J. Syst. Evol. Microbiol.">
        <title>The Global Catalogue of Microorganisms (GCM) 10K type strain sequencing project: providing services to taxonomists for standard genome sequencing and annotation.</title>
        <authorList>
            <consortium name="The Broad Institute Genomics Platform"/>
            <consortium name="The Broad Institute Genome Sequencing Center for Infectious Disease"/>
            <person name="Wu L."/>
            <person name="Ma J."/>
        </authorList>
    </citation>
    <scope>NUCLEOTIDE SEQUENCE [LARGE SCALE GENOMIC DNA]</scope>
    <source>
        <strain evidence="5">NBRC 107715</strain>
    </source>
</reference>
<evidence type="ECO:0000313" key="3">
    <source>
        <dbReference type="EMBL" id="GLS64994.1"/>
    </source>
</evidence>
<organism evidence="2 4">
    <name type="scientific">Methylobacterium oxalidis</name>
    <dbReference type="NCBI Taxonomy" id="944322"/>
    <lineage>
        <taxon>Bacteria</taxon>
        <taxon>Pseudomonadati</taxon>
        <taxon>Pseudomonadota</taxon>
        <taxon>Alphaproteobacteria</taxon>
        <taxon>Hyphomicrobiales</taxon>
        <taxon>Methylobacteriaceae</taxon>
        <taxon>Methylobacterium</taxon>
    </lineage>
</organism>
<evidence type="ECO:0000313" key="4">
    <source>
        <dbReference type="Proteomes" id="UP000321960"/>
    </source>
</evidence>
<name>A0A512J165_9HYPH</name>
<dbReference type="Proteomes" id="UP000321960">
    <property type="component" value="Unassembled WGS sequence"/>
</dbReference>
<comment type="caution">
    <text evidence="2">The sequence shown here is derived from an EMBL/GenBank/DDBJ whole genome shotgun (WGS) entry which is preliminary data.</text>
</comment>